<dbReference type="EMBL" id="BAABLD010000011">
    <property type="protein sequence ID" value="GAA5168684.1"/>
    <property type="molecule type" value="Genomic_DNA"/>
</dbReference>
<dbReference type="InterPro" id="IPR045808">
    <property type="entry name" value="Hr_FBXL5"/>
</dbReference>
<evidence type="ECO:0000313" key="1">
    <source>
        <dbReference type="EMBL" id="GAA5168684.1"/>
    </source>
</evidence>
<protein>
    <recommendedName>
        <fullName evidence="3">Hemerythrin-like domain-containing protein</fullName>
    </recommendedName>
</protein>
<dbReference type="CDD" id="cd12109">
    <property type="entry name" value="Hr_FBXL5"/>
    <property type="match status" value="1"/>
</dbReference>
<dbReference type="Gene3D" id="1.20.120.520">
    <property type="entry name" value="nmb1532 protein domain like"/>
    <property type="match status" value="1"/>
</dbReference>
<accession>A0ABP9QWP1</accession>
<keyword evidence="2" id="KW-1185">Reference proteome</keyword>
<organism evidence="1 2">
    <name type="scientific">Viridibacterium curvum</name>
    <dbReference type="NCBI Taxonomy" id="1101404"/>
    <lineage>
        <taxon>Bacteria</taxon>
        <taxon>Pseudomonadati</taxon>
        <taxon>Pseudomonadota</taxon>
        <taxon>Betaproteobacteria</taxon>
        <taxon>Rhodocyclales</taxon>
        <taxon>Rhodocyclaceae</taxon>
        <taxon>Viridibacterium</taxon>
    </lineage>
</organism>
<evidence type="ECO:0000313" key="2">
    <source>
        <dbReference type="Proteomes" id="UP001500547"/>
    </source>
</evidence>
<comment type="caution">
    <text evidence="1">The sequence shown here is derived from an EMBL/GenBank/DDBJ whole genome shotgun (WGS) entry which is preliminary data.</text>
</comment>
<reference evidence="2" key="1">
    <citation type="journal article" date="2019" name="Int. J. Syst. Evol. Microbiol.">
        <title>The Global Catalogue of Microorganisms (GCM) 10K type strain sequencing project: providing services to taxonomists for standard genome sequencing and annotation.</title>
        <authorList>
            <consortium name="The Broad Institute Genomics Platform"/>
            <consortium name="The Broad Institute Genome Sequencing Center for Infectious Disease"/>
            <person name="Wu L."/>
            <person name="Ma J."/>
        </authorList>
    </citation>
    <scope>NUCLEOTIDE SEQUENCE [LARGE SCALE GENOMIC DNA]</scope>
    <source>
        <strain evidence="2">JCM 18715</strain>
    </source>
</reference>
<name>A0ABP9QWP1_9RHOO</name>
<sequence length="240" mass="26198">MQTNAQQIAATQSATGRFNIYNFPHKGLRLLMQHTLHGVGSCDWQDASETAETLTAVRTLLEVMTGHLHHENAFIHVAMEARQPGSTRHGAGEHVAHEQAIAALHAEVTALEQAADDARDALGYHLYTRLSLFVAENLEHMAMEERDHNAVLWANYADDEILDIERRLVSAIPPEKAALMLPWMVQAANAGERAGFLCAVRPGMPAEAFDGLLSECRALLSPRAWAKLEAALRGGVVVAA</sequence>
<gene>
    <name evidence="1" type="ORF">GCM10025770_28990</name>
</gene>
<proteinExistence type="predicted"/>
<evidence type="ECO:0008006" key="3">
    <source>
        <dbReference type="Google" id="ProtNLM"/>
    </source>
</evidence>
<dbReference type="Proteomes" id="UP001500547">
    <property type="component" value="Unassembled WGS sequence"/>
</dbReference>
<dbReference type="RefSeq" id="WP_345533813.1">
    <property type="nucleotide sequence ID" value="NZ_BAABLD010000011.1"/>
</dbReference>